<evidence type="ECO:0000313" key="5">
    <source>
        <dbReference type="EMBL" id="NGP88886.1"/>
    </source>
</evidence>
<evidence type="ECO:0000256" key="2">
    <source>
        <dbReference type="SAM" id="MobiDB-lite"/>
    </source>
</evidence>
<dbReference type="AlphaFoldDB" id="A0A6M1T071"/>
<feature type="compositionally biased region" description="Basic and acidic residues" evidence="2">
    <location>
        <begin position="33"/>
        <end position="45"/>
    </location>
</feature>
<feature type="chain" id="PRO_5026879385" description="SbsA Ig-like domain-containing protein" evidence="3">
    <location>
        <begin position="24"/>
        <end position="538"/>
    </location>
</feature>
<comment type="caution">
    <text evidence="5">The sequence shown here is derived from an EMBL/GenBank/DDBJ whole genome shotgun (WGS) entry which is preliminary data.</text>
</comment>
<keyword evidence="6" id="KW-1185">Reference proteome</keyword>
<evidence type="ECO:0000256" key="3">
    <source>
        <dbReference type="SAM" id="SignalP"/>
    </source>
</evidence>
<feature type="signal peptide" evidence="3">
    <location>
        <begin position="1"/>
        <end position="23"/>
    </location>
</feature>
<reference evidence="5 6" key="1">
    <citation type="submission" date="2020-02" db="EMBL/GenBank/DDBJ databases">
        <title>Aliifodinibius halophilus 2W32, complete genome.</title>
        <authorList>
            <person name="Li Y."/>
            <person name="Wu S."/>
        </authorList>
    </citation>
    <scope>NUCLEOTIDE SEQUENCE [LARGE SCALE GENOMIC DNA]</scope>
    <source>
        <strain evidence="5 6">2W32</strain>
    </source>
</reference>
<dbReference type="RefSeq" id="WP_165269073.1">
    <property type="nucleotide sequence ID" value="NZ_JAALLS010000013.1"/>
</dbReference>
<evidence type="ECO:0000313" key="6">
    <source>
        <dbReference type="Proteomes" id="UP000479132"/>
    </source>
</evidence>
<dbReference type="InterPro" id="IPR032812">
    <property type="entry name" value="SbsA_Ig"/>
</dbReference>
<dbReference type="Pfam" id="PF13205">
    <property type="entry name" value="Big_5"/>
    <property type="match status" value="1"/>
</dbReference>
<keyword evidence="1 3" id="KW-0732">Signal</keyword>
<feature type="domain" description="SbsA Ig-like" evidence="4">
    <location>
        <begin position="34"/>
        <end position="129"/>
    </location>
</feature>
<name>A0A6M1T071_9BACT</name>
<proteinExistence type="predicted"/>
<dbReference type="PROSITE" id="PS51257">
    <property type="entry name" value="PROKAR_LIPOPROTEIN"/>
    <property type="match status" value="1"/>
</dbReference>
<evidence type="ECO:0000256" key="1">
    <source>
        <dbReference type="ARBA" id="ARBA00022729"/>
    </source>
</evidence>
<evidence type="ECO:0000259" key="4">
    <source>
        <dbReference type="Pfam" id="PF13205"/>
    </source>
</evidence>
<dbReference type="Proteomes" id="UP000479132">
    <property type="component" value="Unassembled WGS sequence"/>
</dbReference>
<protein>
    <recommendedName>
        <fullName evidence="4">SbsA Ig-like domain-containing protein</fullName>
    </recommendedName>
</protein>
<sequence>MKYFSWLNAAAVIGVLYVFVSCATPSSPTGGPPDKEGPKIVKTEPRTGTTNFSKQEIILHFSEFVDRASLEQAIVVEPDIGLSVNLDWGRKSVAVEFDQPIPDSTTLILTVGTDFKDTNNNKLASPEKIAVSTGDEIDEGKLIGNIRNAQTGEGNEGDRILLYREPVDLTQKANYIAETDTGGAFTFSYLREGTYKAFWVDDRNRNKKWDRQNERTQPFGKEFIELEDGGTDTLGTIFKTPVDTTKPSLQGIGLFSSQRLRMRFSENIELSDSASIAITDTTGNYLSDAYPLYIQPGERFVLFADSEDELGEAESYSLDINGVTDEAGNLLAEITQKFTGSAQEDTTRQRIIERNNLSGYYPEDPITVIYAKPIEGSLLSDSLKVVEGDTLLENWPNIKVESNKLSLLPNNRWKDGLKYEVRVWDPLIEDYRKFSPEIWHASQLGAVNALVEDSTISDVRLEIRNEESEISRDTVFSDSVEVKRLPPLTYTVIAYQDLNGNKSWDFGRVDPFKAPEPYFIQRDVPVEKAMTGELMIIF</sequence>
<organism evidence="5 6">
    <name type="scientific">Fodinibius halophilus</name>
    <dbReference type="NCBI Taxonomy" id="1736908"/>
    <lineage>
        <taxon>Bacteria</taxon>
        <taxon>Pseudomonadati</taxon>
        <taxon>Balneolota</taxon>
        <taxon>Balneolia</taxon>
        <taxon>Balneolales</taxon>
        <taxon>Balneolaceae</taxon>
        <taxon>Fodinibius</taxon>
    </lineage>
</organism>
<gene>
    <name evidence="5" type="ORF">G3569_11000</name>
</gene>
<feature type="region of interest" description="Disordered" evidence="2">
    <location>
        <begin position="26"/>
        <end position="47"/>
    </location>
</feature>
<accession>A0A6M1T071</accession>
<dbReference type="EMBL" id="JAALLS010000013">
    <property type="protein sequence ID" value="NGP88886.1"/>
    <property type="molecule type" value="Genomic_DNA"/>
</dbReference>